<reference evidence="8 9" key="1">
    <citation type="submission" date="2019-08" db="EMBL/GenBank/DDBJ databases">
        <authorList>
            <person name="Karlyshev A.V."/>
        </authorList>
    </citation>
    <scope>NUCLEOTIDE SEQUENCE [LARGE SCALE GENOMIC DNA]</scope>
    <source>
        <strain evidence="8 9">Alg18-2.2</strain>
    </source>
</reference>
<comment type="catalytic activity">
    <reaction evidence="7">
        <text>(S)-4-amino-5-oxopentanoate = 5-aminolevulinate</text>
        <dbReference type="Rhea" id="RHEA:14265"/>
        <dbReference type="ChEBI" id="CHEBI:57501"/>
        <dbReference type="ChEBI" id="CHEBI:356416"/>
        <dbReference type="EC" id="5.4.3.8"/>
    </reaction>
</comment>
<comment type="caution">
    <text evidence="8">The sequence shown here is derived from an EMBL/GenBank/DDBJ whole genome shotgun (WGS) entry which is preliminary data.</text>
</comment>
<dbReference type="Pfam" id="PF00202">
    <property type="entry name" value="Aminotran_3"/>
    <property type="match status" value="1"/>
</dbReference>
<dbReference type="Gene3D" id="3.40.640.10">
    <property type="entry name" value="Type I PLP-dependent aspartate aminotransferase-like (Major domain)"/>
    <property type="match status" value="1"/>
</dbReference>
<keyword evidence="7" id="KW-0963">Cytoplasm</keyword>
<evidence type="ECO:0000256" key="7">
    <source>
        <dbReference type="HAMAP-Rule" id="MF_00375"/>
    </source>
</evidence>
<accession>A0A5C8KH79</accession>
<evidence type="ECO:0000313" key="8">
    <source>
        <dbReference type="EMBL" id="TXK59108.1"/>
    </source>
</evidence>
<dbReference type="EC" id="5.4.3.8" evidence="7"/>
<dbReference type="InterPro" id="IPR015421">
    <property type="entry name" value="PyrdxlP-dep_Trfase_major"/>
</dbReference>
<feature type="modified residue" description="N6-(pyridoxal phosphate)lysine" evidence="7">
    <location>
        <position position="267"/>
    </location>
</feature>
<dbReference type="PANTHER" id="PTHR43713">
    <property type="entry name" value="GLUTAMATE-1-SEMIALDEHYDE 2,1-AMINOMUTASE"/>
    <property type="match status" value="1"/>
</dbReference>
<evidence type="ECO:0000313" key="9">
    <source>
        <dbReference type="Proteomes" id="UP000321248"/>
    </source>
</evidence>
<dbReference type="InterPro" id="IPR049704">
    <property type="entry name" value="Aminotrans_3_PPA_site"/>
</dbReference>
<comment type="pathway">
    <text evidence="2">Porphyrin-containing compound metabolism; protoporphyrin-IX biosynthesis; 5-aminolevulinate from L-glutamyl-tRNA(Glu): step 2/2.</text>
</comment>
<dbReference type="InterPro" id="IPR015422">
    <property type="entry name" value="PyrdxlP-dep_Trfase_small"/>
</dbReference>
<dbReference type="Gene3D" id="3.90.1150.10">
    <property type="entry name" value="Aspartate Aminotransferase, domain 1"/>
    <property type="match status" value="1"/>
</dbReference>
<evidence type="ECO:0000256" key="3">
    <source>
        <dbReference type="ARBA" id="ARBA00008981"/>
    </source>
</evidence>
<keyword evidence="9" id="KW-1185">Reference proteome</keyword>
<evidence type="ECO:0000256" key="6">
    <source>
        <dbReference type="ARBA" id="ARBA00023244"/>
    </source>
</evidence>
<dbReference type="PANTHER" id="PTHR43713:SF3">
    <property type="entry name" value="GLUTAMATE-1-SEMIALDEHYDE 2,1-AMINOMUTASE 1, CHLOROPLASTIC-RELATED"/>
    <property type="match status" value="1"/>
</dbReference>
<dbReference type="InterPro" id="IPR005814">
    <property type="entry name" value="Aminotrans_3"/>
</dbReference>
<dbReference type="InterPro" id="IPR015424">
    <property type="entry name" value="PyrdxlP-dep_Trfase"/>
</dbReference>
<comment type="cofactor">
    <cofactor evidence="1 7">
        <name>pyridoxal 5'-phosphate</name>
        <dbReference type="ChEBI" id="CHEBI:597326"/>
    </cofactor>
</comment>
<dbReference type="InterPro" id="IPR004639">
    <property type="entry name" value="4pyrrol_synth_GluAld_NH2Trfase"/>
</dbReference>
<protein>
    <recommendedName>
        <fullName evidence="7">Glutamate-1-semialdehyde 2,1-aminomutase</fullName>
        <shortName evidence="7">GSA</shortName>
        <ecNumber evidence="7">5.4.3.8</ecNumber>
    </recommendedName>
    <alternativeName>
        <fullName evidence="7">Glutamate-1-semialdehyde aminotransferase</fullName>
        <shortName evidence="7">GSA-AT</shortName>
    </alternativeName>
</protein>
<dbReference type="AlphaFoldDB" id="A0A5C8KH79"/>
<dbReference type="EMBL" id="VRTS01000014">
    <property type="protein sequence ID" value="TXK59108.1"/>
    <property type="molecule type" value="Genomic_DNA"/>
</dbReference>
<dbReference type="RefSeq" id="WP_147892633.1">
    <property type="nucleotide sequence ID" value="NZ_VRTS01000014.1"/>
</dbReference>
<keyword evidence="6 7" id="KW-0627">Porphyrin biosynthesis</keyword>
<dbReference type="OrthoDB" id="9801052at2"/>
<dbReference type="PROSITE" id="PS00600">
    <property type="entry name" value="AA_TRANSFER_CLASS_3"/>
    <property type="match status" value="1"/>
</dbReference>
<dbReference type="Proteomes" id="UP000321248">
    <property type="component" value="Unassembled WGS sequence"/>
</dbReference>
<organism evidence="8 9">
    <name type="scientific">Alkalisalibacterium limincola</name>
    <dbReference type="NCBI Taxonomy" id="2699169"/>
    <lineage>
        <taxon>Bacteria</taxon>
        <taxon>Pseudomonadati</taxon>
        <taxon>Pseudomonadota</taxon>
        <taxon>Gammaproteobacteria</taxon>
        <taxon>Lysobacterales</taxon>
        <taxon>Lysobacteraceae</taxon>
        <taxon>Alkalisalibacterium</taxon>
    </lineage>
</organism>
<comment type="similarity">
    <text evidence="3 7">Belongs to the class-III pyridoxal-phosphate-dependent aminotransferase family. HemL subfamily.</text>
</comment>
<comment type="subunit">
    <text evidence="7">Homodimer.</text>
</comment>
<dbReference type="FunFam" id="3.40.640.10:FF:000021">
    <property type="entry name" value="Glutamate-1-semialdehyde 2,1-aminomutase"/>
    <property type="match status" value="1"/>
</dbReference>
<dbReference type="SUPFAM" id="SSF53383">
    <property type="entry name" value="PLP-dependent transferases"/>
    <property type="match status" value="1"/>
</dbReference>
<evidence type="ECO:0000256" key="1">
    <source>
        <dbReference type="ARBA" id="ARBA00001933"/>
    </source>
</evidence>
<proteinExistence type="inferred from homology"/>
<dbReference type="GO" id="GO:0008483">
    <property type="term" value="F:transaminase activity"/>
    <property type="evidence" value="ECO:0007669"/>
    <property type="project" value="InterPro"/>
</dbReference>
<dbReference type="NCBIfam" id="TIGR00713">
    <property type="entry name" value="hemL"/>
    <property type="match status" value="1"/>
</dbReference>
<dbReference type="HAMAP" id="MF_00375">
    <property type="entry name" value="HemL_aminotrans_3"/>
    <property type="match status" value="1"/>
</dbReference>
<evidence type="ECO:0000256" key="4">
    <source>
        <dbReference type="ARBA" id="ARBA00022898"/>
    </source>
</evidence>
<dbReference type="GO" id="GO:0005737">
    <property type="term" value="C:cytoplasm"/>
    <property type="evidence" value="ECO:0007669"/>
    <property type="project" value="UniProtKB-SubCell"/>
</dbReference>
<dbReference type="NCBIfam" id="NF000818">
    <property type="entry name" value="PRK00062.1"/>
    <property type="match status" value="1"/>
</dbReference>
<keyword evidence="5 7" id="KW-0413">Isomerase</keyword>
<gene>
    <name evidence="7 8" type="primary">hemL</name>
    <name evidence="8" type="ORF">FU658_13925</name>
</gene>
<dbReference type="CDD" id="cd00610">
    <property type="entry name" value="OAT_like"/>
    <property type="match status" value="1"/>
</dbReference>
<dbReference type="GO" id="GO:0042286">
    <property type="term" value="F:glutamate-1-semialdehyde 2,1-aminomutase activity"/>
    <property type="evidence" value="ECO:0007669"/>
    <property type="project" value="UniProtKB-UniRule"/>
</dbReference>
<name>A0A5C8KH79_9GAMM</name>
<dbReference type="GO" id="GO:0030170">
    <property type="term" value="F:pyridoxal phosphate binding"/>
    <property type="evidence" value="ECO:0007669"/>
    <property type="project" value="InterPro"/>
</dbReference>
<evidence type="ECO:0000256" key="5">
    <source>
        <dbReference type="ARBA" id="ARBA00023235"/>
    </source>
</evidence>
<sequence>MNTSTSHDLFTRALPLMPGGVNSPVRAFASVGGEPFFAQRAEGAYLYDVDGNRYIDYIGSWGPMIAGHAHPKVIEAVMTTARDGLSFGVPNALEVTMAETLTRMVPSLEMVRMVNSGTEATLSAIRVARGATGRSRIVKLEGCYHGHGDSFLVKAGSGALTFGLPNSPGVPSALADLTLTLPYNDLDAATALFDAHGDEIAGLIIEPIAGNMNCILPREGYLQHLRALCTKHGAVLIFDEVMTGFRVAAGGAQQLFDVVPDLTTFGKIIGGGMPVGAYGGRRELMEQVAPAGPIYQAGTLSGNPVAMAAGLATLELVRQPGFHAELEARTHLLCDGLEQAAADAGVAVTTNRVPAMFGLFFTDQKVDTFTQATACNINQFKTFFHGLLKRGVYFAPSAFEAGFLSAAHSEEDIEATVDAARHAFREAAEA</sequence>
<dbReference type="UniPathway" id="UPA00251">
    <property type="reaction ID" value="UER00317"/>
</dbReference>
<dbReference type="GO" id="GO:0006782">
    <property type="term" value="P:protoporphyrinogen IX biosynthetic process"/>
    <property type="evidence" value="ECO:0007669"/>
    <property type="project" value="UniProtKB-UniRule"/>
</dbReference>
<evidence type="ECO:0000256" key="2">
    <source>
        <dbReference type="ARBA" id="ARBA00004819"/>
    </source>
</evidence>
<keyword evidence="4 7" id="KW-0663">Pyridoxal phosphate</keyword>
<comment type="subcellular location">
    <subcellularLocation>
        <location evidence="7">Cytoplasm</location>
    </subcellularLocation>
</comment>